<dbReference type="EMBL" id="JBHSJD010000007">
    <property type="protein sequence ID" value="MFC5022768.1"/>
    <property type="molecule type" value="Genomic_DNA"/>
</dbReference>
<dbReference type="Gene3D" id="3.90.182.10">
    <property type="entry name" value="Toxin - Anthrax Protective Antigen,domain 1"/>
    <property type="match status" value="1"/>
</dbReference>
<accession>A0ABV9XFN9</accession>
<evidence type="ECO:0000256" key="2">
    <source>
        <dbReference type="ARBA" id="ARBA00023326"/>
    </source>
</evidence>
<dbReference type="SUPFAM" id="SSF49265">
    <property type="entry name" value="Fibronectin type III"/>
    <property type="match status" value="2"/>
</dbReference>
<dbReference type="Gene3D" id="2.60.40.10">
    <property type="entry name" value="Immunoglobulins"/>
    <property type="match status" value="4"/>
</dbReference>
<keyword evidence="2" id="KW-0624">Polysaccharide degradation</keyword>
<evidence type="ECO:0000313" key="7">
    <source>
        <dbReference type="Proteomes" id="UP001595829"/>
    </source>
</evidence>
<dbReference type="RefSeq" id="WP_345690555.1">
    <property type="nucleotide sequence ID" value="NZ_BAABIT010000001.1"/>
</dbReference>
<dbReference type="Pfam" id="PF07691">
    <property type="entry name" value="PA14"/>
    <property type="match status" value="1"/>
</dbReference>
<keyword evidence="1" id="KW-0378">Hydrolase</keyword>
<proteinExistence type="predicted"/>
<comment type="caution">
    <text evidence="6">The sequence shown here is derived from an EMBL/GenBank/DDBJ whole genome shotgun (WGS) entry which is preliminary data.</text>
</comment>
<evidence type="ECO:0000313" key="6">
    <source>
        <dbReference type="EMBL" id="MFC5022768.1"/>
    </source>
</evidence>
<keyword evidence="1" id="KW-0326">Glycosidase</keyword>
<reference evidence="7" key="1">
    <citation type="journal article" date="2019" name="Int. J. Syst. Evol. Microbiol.">
        <title>The Global Catalogue of Microorganisms (GCM) 10K type strain sequencing project: providing services to taxonomists for standard genome sequencing and annotation.</title>
        <authorList>
            <consortium name="The Broad Institute Genomics Platform"/>
            <consortium name="The Broad Institute Genome Sequencing Center for Infectious Disease"/>
            <person name="Wu L."/>
            <person name="Ma J."/>
        </authorList>
    </citation>
    <scope>NUCLEOTIDE SEQUENCE [LARGE SCALE GENOMIC DNA]</scope>
    <source>
        <strain evidence="7">CGMCC 4.1648</strain>
    </source>
</reference>
<evidence type="ECO:0000256" key="3">
    <source>
        <dbReference type="SAM" id="SignalP"/>
    </source>
</evidence>
<feature type="domain" description="Fibronectin type-III" evidence="4">
    <location>
        <begin position="165"/>
        <end position="265"/>
    </location>
</feature>
<keyword evidence="2" id="KW-0119">Carbohydrate metabolism</keyword>
<keyword evidence="3" id="KW-0732">Signal</keyword>
<dbReference type="InterPro" id="IPR013783">
    <property type="entry name" value="Ig-like_fold"/>
</dbReference>
<feature type="domain" description="Fibronectin type-III" evidence="4">
    <location>
        <begin position="573"/>
        <end position="664"/>
    </location>
</feature>
<feature type="domain" description="PA14" evidence="5">
    <location>
        <begin position="25"/>
        <end position="166"/>
    </location>
</feature>
<feature type="chain" id="PRO_5046045870" evidence="3">
    <location>
        <begin position="22"/>
        <end position="665"/>
    </location>
</feature>
<dbReference type="SMART" id="SM00060">
    <property type="entry name" value="FN3"/>
    <property type="match status" value="5"/>
</dbReference>
<dbReference type="PROSITE" id="PS51820">
    <property type="entry name" value="PA14"/>
    <property type="match status" value="1"/>
</dbReference>
<dbReference type="SMART" id="SM00758">
    <property type="entry name" value="PA14"/>
    <property type="match status" value="1"/>
</dbReference>
<dbReference type="InterPro" id="IPR011658">
    <property type="entry name" value="PA14_dom"/>
</dbReference>
<dbReference type="InterPro" id="IPR003961">
    <property type="entry name" value="FN3_dom"/>
</dbReference>
<keyword evidence="7" id="KW-1185">Reference proteome</keyword>
<organism evidence="6 7">
    <name type="scientific">Streptomyces coeruleoprunus</name>
    <dbReference type="NCBI Taxonomy" id="285563"/>
    <lineage>
        <taxon>Bacteria</taxon>
        <taxon>Bacillati</taxon>
        <taxon>Actinomycetota</taxon>
        <taxon>Actinomycetes</taxon>
        <taxon>Kitasatosporales</taxon>
        <taxon>Streptomycetaceae</taxon>
        <taxon>Streptomyces</taxon>
    </lineage>
</organism>
<dbReference type="InterPro" id="IPR037524">
    <property type="entry name" value="PA14/GLEYA"/>
</dbReference>
<gene>
    <name evidence="6" type="ORF">ACFPM3_11565</name>
</gene>
<dbReference type="InterPro" id="IPR036116">
    <property type="entry name" value="FN3_sf"/>
</dbReference>
<dbReference type="PROSITE" id="PS50853">
    <property type="entry name" value="FN3"/>
    <property type="match status" value="2"/>
</dbReference>
<dbReference type="SUPFAM" id="SSF56988">
    <property type="entry name" value="Anthrax protective antigen"/>
    <property type="match status" value="1"/>
</dbReference>
<sequence length="665" mass="69632">MAAAAVIATAGTLLSATPAAAAVSCTSPVWKVQFFANTSFGGTPKLTGCDAAISENYGYGDPAGVTLPKDNFSARWTVTRDFGSGGPFTFTAESQDGIRVYVDGALKIDMWRNVSSTQRRTLNLSVPGGKHTLRVDFVAWTGAANVKFLYAPRTAATVDTVRPLAPLGVTAAYDTTLHKATIRWSRNQEMDLAGYRVYRRLSTAGTTTWTRVSGSTLLTGTAYTDAPPATGAGYAYEVRAVDKAGNESAGSADSFVTSVDATPPGAPAGLALTAEHTGVTATWQPVADAASYRISRVDAATGAVTPVATTTGTRHTDTAVPFGKAFVYHVSAVDGAGNASAAATATATRPVAVPALLSSAITEDGRGMRLLWSVPKDADVASFRLHRAATSPVAATTGTLIACEPSLVRHEGDTAVHGCVDTTLGRYETASWAVAAVSGDGAASALSNEVTATYRDRTPPAAVTGLTATPTEYGVVLNWNANTDPDLKRYEVYIGYLWGDEEERVCSGSAAYYLDKATTTYTYQRTPDGDELCFFIDAVDEWNNSSFKWTGNAQAVPVALLDLTPTVETPPGAPLQLTSLKAAAQGPGVDLSWTAVDDASGYLVYRWNRDTAQYERLTAAPVTATTWTDATAATGTTHYYWVTAVLPDGSETSPAAGHVILPPAA</sequence>
<evidence type="ECO:0000259" key="5">
    <source>
        <dbReference type="PROSITE" id="PS51820"/>
    </source>
</evidence>
<name>A0ABV9XFN9_9ACTN</name>
<feature type="signal peptide" evidence="3">
    <location>
        <begin position="1"/>
        <end position="21"/>
    </location>
</feature>
<dbReference type="Proteomes" id="UP001595829">
    <property type="component" value="Unassembled WGS sequence"/>
</dbReference>
<evidence type="ECO:0000259" key="4">
    <source>
        <dbReference type="PROSITE" id="PS50853"/>
    </source>
</evidence>
<protein>
    <submittedName>
        <fullName evidence="6">PA14 domain-containing protein</fullName>
    </submittedName>
</protein>
<evidence type="ECO:0000256" key="1">
    <source>
        <dbReference type="ARBA" id="ARBA00023295"/>
    </source>
</evidence>